<dbReference type="GeneID" id="36402114"/>
<dbReference type="RefSeq" id="XP_024585657.1">
    <property type="nucleotide sequence ID" value="XM_024720461.1"/>
</dbReference>
<name>A0A0P1B5I5_PLAHL</name>
<proteinExistence type="predicted"/>
<evidence type="ECO:0000313" key="2">
    <source>
        <dbReference type="Proteomes" id="UP000054928"/>
    </source>
</evidence>
<dbReference type="EMBL" id="CCYD01003042">
    <property type="protein sequence ID" value="CEG49288.1"/>
    <property type="molecule type" value="Genomic_DNA"/>
</dbReference>
<keyword evidence="2" id="KW-1185">Reference proteome</keyword>
<dbReference type="AlphaFoldDB" id="A0A0P1B5I5"/>
<organism evidence="1 2">
    <name type="scientific">Plasmopara halstedii</name>
    <name type="common">Downy mildew of sunflower</name>
    <dbReference type="NCBI Taxonomy" id="4781"/>
    <lineage>
        <taxon>Eukaryota</taxon>
        <taxon>Sar</taxon>
        <taxon>Stramenopiles</taxon>
        <taxon>Oomycota</taxon>
        <taxon>Peronosporomycetes</taxon>
        <taxon>Peronosporales</taxon>
        <taxon>Peronosporaceae</taxon>
        <taxon>Plasmopara</taxon>
    </lineage>
</organism>
<reference evidence="2" key="1">
    <citation type="submission" date="2014-09" db="EMBL/GenBank/DDBJ databases">
        <authorList>
            <person name="Sharma Rahul"/>
            <person name="Thines Marco"/>
        </authorList>
    </citation>
    <scope>NUCLEOTIDE SEQUENCE [LARGE SCALE GENOMIC DNA]</scope>
</reference>
<evidence type="ECO:0000313" key="1">
    <source>
        <dbReference type="EMBL" id="CEG49288.1"/>
    </source>
</evidence>
<protein>
    <submittedName>
        <fullName evidence="1">Uncharacterized protein</fullName>
    </submittedName>
</protein>
<dbReference type="Proteomes" id="UP000054928">
    <property type="component" value="Unassembled WGS sequence"/>
</dbReference>
<accession>A0A0P1B5I5</accession>
<sequence length="52" mass="6244">MTPVRLPIVHKAHRSYPLKFETLKSNELGHDLKGPKCLWDAKFHSYLRHKRY</sequence>